<comment type="subcellular location">
    <subcellularLocation>
        <location evidence="1">Cell membrane</location>
        <topology evidence="1">Multi-pass membrane protein</topology>
    </subcellularLocation>
</comment>
<protein>
    <submittedName>
        <fullName evidence="7">LptF/LptG family permease</fullName>
    </submittedName>
</protein>
<feature type="transmembrane region" description="Helical" evidence="6">
    <location>
        <begin position="57"/>
        <end position="78"/>
    </location>
</feature>
<comment type="caution">
    <text evidence="7">The sequence shown here is derived from an EMBL/GenBank/DDBJ whole genome shotgun (WGS) entry which is preliminary data.</text>
</comment>
<evidence type="ECO:0000256" key="5">
    <source>
        <dbReference type="ARBA" id="ARBA00023136"/>
    </source>
</evidence>
<name>A0ABU9EA26_9BACT</name>
<dbReference type="Proteomes" id="UP001484239">
    <property type="component" value="Unassembled WGS sequence"/>
</dbReference>
<dbReference type="InterPro" id="IPR005495">
    <property type="entry name" value="LptG/LptF_permease"/>
</dbReference>
<dbReference type="Pfam" id="PF03739">
    <property type="entry name" value="LptF_LptG"/>
    <property type="match status" value="1"/>
</dbReference>
<evidence type="ECO:0000313" key="8">
    <source>
        <dbReference type="Proteomes" id="UP001484239"/>
    </source>
</evidence>
<keyword evidence="5 6" id="KW-0472">Membrane</keyword>
<feature type="transmembrane region" description="Helical" evidence="6">
    <location>
        <begin position="388"/>
        <end position="405"/>
    </location>
</feature>
<dbReference type="EMBL" id="JBBHLI010000006">
    <property type="protein sequence ID" value="MEK9501519.1"/>
    <property type="molecule type" value="Genomic_DNA"/>
</dbReference>
<evidence type="ECO:0000256" key="6">
    <source>
        <dbReference type="SAM" id="Phobius"/>
    </source>
</evidence>
<evidence type="ECO:0000313" key="7">
    <source>
        <dbReference type="EMBL" id="MEK9501519.1"/>
    </source>
</evidence>
<keyword evidence="8" id="KW-1185">Reference proteome</keyword>
<evidence type="ECO:0000256" key="2">
    <source>
        <dbReference type="ARBA" id="ARBA00022475"/>
    </source>
</evidence>
<evidence type="ECO:0000256" key="1">
    <source>
        <dbReference type="ARBA" id="ARBA00004651"/>
    </source>
</evidence>
<evidence type="ECO:0000256" key="4">
    <source>
        <dbReference type="ARBA" id="ARBA00022989"/>
    </source>
</evidence>
<proteinExistence type="predicted"/>
<feature type="transmembrane region" description="Helical" evidence="6">
    <location>
        <begin position="99"/>
        <end position="117"/>
    </location>
</feature>
<dbReference type="PANTHER" id="PTHR33529">
    <property type="entry name" value="SLR0882 PROTEIN-RELATED"/>
    <property type="match status" value="1"/>
</dbReference>
<dbReference type="PANTHER" id="PTHR33529:SF6">
    <property type="entry name" value="YJGP_YJGQ FAMILY PERMEASE"/>
    <property type="match status" value="1"/>
</dbReference>
<evidence type="ECO:0000256" key="3">
    <source>
        <dbReference type="ARBA" id="ARBA00022692"/>
    </source>
</evidence>
<feature type="transmembrane region" description="Helical" evidence="6">
    <location>
        <begin position="417"/>
        <end position="439"/>
    </location>
</feature>
<dbReference type="RefSeq" id="WP_405281647.1">
    <property type="nucleotide sequence ID" value="NZ_CP144380.1"/>
</dbReference>
<organism evidence="7 8">
    <name type="scientific">Gaopeijia maritima</name>
    <dbReference type="NCBI Taxonomy" id="3119007"/>
    <lineage>
        <taxon>Bacteria</taxon>
        <taxon>Pseudomonadati</taxon>
        <taxon>Gemmatimonadota</taxon>
        <taxon>Longimicrobiia</taxon>
        <taxon>Gaopeijiales</taxon>
        <taxon>Gaopeijiaceae</taxon>
        <taxon>Gaopeijia</taxon>
    </lineage>
</organism>
<keyword evidence="2" id="KW-1003">Cell membrane</keyword>
<sequence>MPILTRHLIRASLGPFLFALSALTGLLFLNAVAQRMEDLAGKGLTWDVIVDFLILSLPHTIALTLPMAVLVAVLHAFTEMTAANEITAMKAGGIPPRRILTPLLVAGMLAGAVMLFFNDQVLPEANHRLKNLLLDINRKSPTFSLREQVLNRIQSQQSGEVVYLRAATIDNATSTLGDVWILPASNMLRRRVTYADSAHMALNADRTDLYLTLYDGVVYETDYDRPGAFQAVDFSKQVVPFRGIGNAMERNMSASQRGDREMTISMLGDEVAQARFDQQEHRDRSLARTLETVRIALDRPVEDSDAAEAAVDAARPQPGPPRSIMVRDQVTYQALQASNTQAQQVSSTQQRIHRYQVEIHKKYTLAFACIVFVLLGIPLAIRFPRGGLGMVIAASSVIFAIYWVGLISGEDLADRGVAPPVITMWAPNFIFTVIALWMVKNMGRETATMRGGGWDDLLYSIRSLFTRRKGGTEASA</sequence>
<keyword evidence="4 6" id="KW-1133">Transmembrane helix</keyword>
<feature type="transmembrane region" description="Helical" evidence="6">
    <location>
        <begin position="363"/>
        <end position="381"/>
    </location>
</feature>
<reference evidence="7 8" key="1">
    <citation type="submission" date="2024-02" db="EMBL/GenBank/DDBJ databases">
        <title>A novel Gemmatimonadota bacterium.</title>
        <authorList>
            <person name="Du Z.-J."/>
            <person name="Ye Y.-Q."/>
        </authorList>
    </citation>
    <scope>NUCLEOTIDE SEQUENCE [LARGE SCALE GENOMIC DNA]</scope>
    <source>
        <strain evidence="7 8">DH-20</strain>
    </source>
</reference>
<keyword evidence="3 6" id="KW-0812">Transmembrane</keyword>
<accession>A0ABU9EA26</accession>
<gene>
    <name evidence="7" type="ORF">WI372_11065</name>
</gene>